<reference evidence="1" key="1">
    <citation type="journal article" date="2019" name="Nat. Commun.">
        <title>Genome-wide association mapping of date palm fruit traits.</title>
        <authorList>
            <person name="Hazzouri K.M."/>
            <person name="Gros-Balthazard M."/>
            <person name="Flowers J.M."/>
            <person name="Copetti D."/>
            <person name="Lemansour A."/>
            <person name="Lebrun M."/>
            <person name="Masmoudi K."/>
            <person name="Ferrand S."/>
            <person name="Dhar M.I."/>
            <person name="Fresquez Z.A."/>
            <person name="Rosas U."/>
            <person name="Zhang J."/>
            <person name="Talag J."/>
            <person name="Lee S."/>
            <person name="Kudrna D."/>
            <person name="Powell R.F."/>
            <person name="Leitch I.J."/>
            <person name="Krueger R.R."/>
            <person name="Wing R.A."/>
            <person name="Amiri K.M.A."/>
            <person name="Purugganan M.D."/>
        </authorList>
    </citation>
    <scope>NUCLEOTIDE SEQUENCE [LARGE SCALE GENOMIC DNA]</scope>
    <source>
        <strain evidence="1">cv. Khalas</strain>
    </source>
</reference>
<dbReference type="GeneID" id="103705300"/>
<dbReference type="Proteomes" id="UP000228380">
    <property type="component" value="Chromosome 6"/>
</dbReference>
<protein>
    <submittedName>
        <fullName evidence="2">Uncharacterized protein LOC103705300</fullName>
    </submittedName>
    <submittedName>
        <fullName evidence="3">Uncharacterized protein LOC120111233</fullName>
    </submittedName>
</protein>
<dbReference type="Pfam" id="PF04398">
    <property type="entry name" value="DUF538"/>
    <property type="match status" value="1"/>
</dbReference>
<organism evidence="1 3">
    <name type="scientific">Phoenix dactylifera</name>
    <name type="common">Date palm</name>
    <dbReference type="NCBI Taxonomy" id="42345"/>
    <lineage>
        <taxon>Eukaryota</taxon>
        <taxon>Viridiplantae</taxon>
        <taxon>Streptophyta</taxon>
        <taxon>Embryophyta</taxon>
        <taxon>Tracheophyta</taxon>
        <taxon>Spermatophyta</taxon>
        <taxon>Magnoliopsida</taxon>
        <taxon>Liliopsida</taxon>
        <taxon>Arecaceae</taxon>
        <taxon>Coryphoideae</taxon>
        <taxon>Phoeniceae</taxon>
        <taxon>Phoenix</taxon>
    </lineage>
</organism>
<reference evidence="2 3" key="2">
    <citation type="submission" date="2025-04" db="UniProtKB">
        <authorList>
            <consortium name="RefSeq"/>
        </authorList>
    </citation>
    <scope>IDENTIFICATION</scope>
    <source>
        <tissue evidence="2 3">Young leaves</tissue>
    </source>
</reference>
<dbReference type="KEGG" id="pda:103705300"/>
<name>A0A8B9AAK1_PHODC</name>
<dbReference type="RefSeq" id="XP_017697802.1">
    <property type="nucleotide sequence ID" value="XM_017842313.2"/>
</dbReference>
<dbReference type="InterPro" id="IPR036758">
    <property type="entry name" value="At5g01610-like"/>
</dbReference>
<dbReference type="PANTHER" id="PTHR31676:SF191">
    <property type="entry name" value="OS07G0120650 PROTEIN"/>
    <property type="match status" value="1"/>
</dbReference>
<dbReference type="KEGG" id="pda:120111233"/>
<dbReference type="PANTHER" id="PTHR31676">
    <property type="entry name" value="T31J12.3 PROTEIN-RELATED"/>
    <property type="match status" value="1"/>
</dbReference>
<evidence type="ECO:0000313" key="1">
    <source>
        <dbReference type="Proteomes" id="UP000228380"/>
    </source>
</evidence>
<dbReference type="Gene3D" id="2.30.240.10">
    <property type="entry name" value="At5g01610-like"/>
    <property type="match status" value="1"/>
</dbReference>
<proteinExistence type="predicted"/>
<evidence type="ECO:0000313" key="2">
    <source>
        <dbReference type="RefSeq" id="XP_017697802.1"/>
    </source>
</evidence>
<dbReference type="SUPFAM" id="SSF141562">
    <property type="entry name" value="At5g01610-like"/>
    <property type="match status" value="1"/>
</dbReference>
<evidence type="ECO:0000313" key="3">
    <source>
        <dbReference type="RefSeq" id="XP_038983716.1"/>
    </source>
</evidence>
<sequence>MATQTIENYREAAEVYQGDAPCREKFTQLLEEHGLPKGLFPLEDIKEFGYNRAAGFMWLVQKKKNEHTFKKIKQTVSFATEVTAFVEQRKMKKITGAKGKQLLLWLSLVEIYIDDPSSEKITFKSGTGLSDSFPVSVFELE</sequence>
<keyword evidence="1" id="KW-1185">Reference proteome</keyword>
<dbReference type="InterPro" id="IPR007493">
    <property type="entry name" value="DUF538"/>
</dbReference>
<accession>A0A8B9AAK1</accession>
<dbReference type="RefSeq" id="XP_038983716.1">
    <property type="nucleotide sequence ID" value="XM_039127788.1"/>
</dbReference>
<dbReference type="OrthoDB" id="1927821at2759"/>
<dbReference type="AlphaFoldDB" id="A0A8B9AAK1"/>
<dbReference type="GeneID" id="120111233"/>
<gene>
    <name evidence="3" type="primary">LOC120111233</name>
    <name evidence="2" type="synonym">LOC103705300</name>
</gene>